<dbReference type="GO" id="GO:0016829">
    <property type="term" value="F:lyase activity"/>
    <property type="evidence" value="ECO:0007669"/>
    <property type="project" value="UniProtKB-KW"/>
</dbReference>
<dbReference type="GO" id="GO:0016787">
    <property type="term" value="F:hydrolase activity"/>
    <property type="evidence" value="ECO:0007669"/>
    <property type="project" value="UniProtKB-KW"/>
</dbReference>
<gene>
    <name evidence="3" type="ORF">H9798_00215</name>
</gene>
<dbReference type="PANTHER" id="PTHR30536">
    <property type="entry name" value="ALTRONATE/GALACTARATE DEHYDRATASE"/>
    <property type="match status" value="1"/>
</dbReference>
<dbReference type="GO" id="GO:0019698">
    <property type="term" value="P:D-galacturonate catabolic process"/>
    <property type="evidence" value="ECO:0007669"/>
    <property type="project" value="TreeGrafter"/>
</dbReference>
<dbReference type="Gene3D" id="2.30.130.110">
    <property type="match status" value="1"/>
</dbReference>
<evidence type="ECO:0000313" key="3">
    <source>
        <dbReference type="EMBL" id="HJA05565.1"/>
    </source>
</evidence>
<evidence type="ECO:0000313" key="4">
    <source>
        <dbReference type="Proteomes" id="UP000824223"/>
    </source>
</evidence>
<sequence length="98" mass="10919">MELNIALQVDEKDNVATIFADGITKGTSVRVKDRSGYEEMMSVTEVIPYGHKVAVRDIQVGEPIIKYGESIGRAVRDIKKGDYVHVHNMEAMRGRGDL</sequence>
<organism evidence="3 4">
    <name type="scientific">Candidatus Mediterraneibacter pullicola</name>
    <dbReference type="NCBI Taxonomy" id="2838682"/>
    <lineage>
        <taxon>Bacteria</taxon>
        <taxon>Bacillati</taxon>
        <taxon>Bacillota</taxon>
        <taxon>Clostridia</taxon>
        <taxon>Lachnospirales</taxon>
        <taxon>Lachnospiraceae</taxon>
        <taxon>Mediterraneibacter</taxon>
    </lineage>
</organism>
<evidence type="ECO:0000259" key="2">
    <source>
        <dbReference type="SMART" id="SM00858"/>
    </source>
</evidence>
<dbReference type="EMBL" id="DXAK01000001">
    <property type="protein sequence ID" value="HJA05565.1"/>
    <property type="molecule type" value="Genomic_DNA"/>
</dbReference>
<feature type="domain" description="SAF" evidence="2">
    <location>
        <begin position="13"/>
        <end position="90"/>
    </location>
</feature>
<reference evidence="3" key="2">
    <citation type="submission" date="2021-04" db="EMBL/GenBank/DDBJ databases">
        <authorList>
            <person name="Gilroy R."/>
        </authorList>
    </citation>
    <scope>NUCLEOTIDE SEQUENCE</scope>
    <source>
        <strain evidence="3">ChiSjej2B20-11307</strain>
    </source>
</reference>
<comment type="caution">
    <text evidence="3">The sequence shown here is derived from an EMBL/GenBank/DDBJ whole genome shotgun (WGS) entry which is preliminary data.</text>
</comment>
<dbReference type="InterPro" id="IPR052172">
    <property type="entry name" value="UxaA_altronate/galactarate_dh"/>
</dbReference>
<proteinExistence type="predicted"/>
<protein>
    <submittedName>
        <fullName evidence="3">UxaA family hydrolase</fullName>
    </submittedName>
</protein>
<dbReference type="SMART" id="SM00858">
    <property type="entry name" value="SAF"/>
    <property type="match status" value="1"/>
</dbReference>
<dbReference type="Proteomes" id="UP000824223">
    <property type="component" value="Unassembled WGS sequence"/>
</dbReference>
<reference evidence="3" key="1">
    <citation type="journal article" date="2021" name="PeerJ">
        <title>Extensive microbial diversity within the chicken gut microbiome revealed by metagenomics and culture.</title>
        <authorList>
            <person name="Gilroy R."/>
            <person name="Ravi A."/>
            <person name="Getino M."/>
            <person name="Pursley I."/>
            <person name="Horton D.L."/>
            <person name="Alikhan N.F."/>
            <person name="Baker D."/>
            <person name="Gharbi K."/>
            <person name="Hall N."/>
            <person name="Watson M."/>
            <person name="Adriaenssens E.M."/>
            <person name="Foster-Nyarko E."/>
            <person name="Jarju S."/>
            <person name="Secka A."/>
            <person name="Antonio M."/>
            <person name="Oren A."/>
            <person name="Chaudhuri R.R."/>
            <person name="La Ragione R."/>
            <person name="Hildebrand F."/>
            <person name="Pallen M.J."/>
        </authorList>
    </citation>
    <scope>NUCLEOTIDE SEQUENCE</scope>
    <source>
        <strain evidence="3">ChiSjej2B20-11307</strain>
    </source>
</reference>
<name>A0A9D2KI16_9FIRM</name>
<keyword evidence="1" id="KW-0456">Lyase</keyword>
<dbReference type="CDD" id="cd11613">
    <property type="entry name" value="SAF_AH_GD"/>
    <property type="match status" value="1"/>
</dbReference>
<keyword evidence="3" id="KW-0378">Hydrolase</keyword>
<dbReference type="AlphaFoldDB" id="A0A9D2KI16"/>
<accession>A0A9D2KI16</accession>
<dbReference type="InterPro" id="IPR013974">
    <property type="entry name" value="SAF"/>
</dbReference>
<dbReference type="Pfam" id="PF08666">
    <property type="entry name" value="SAF"/>
    <property type="match status" value="1"/>
</dbReference>
<dbReference type="PANTHER" id="PTHR30536:SF5">
    <property type="entry name" value="ALTRONATE DEHYDRATASE"/>
    <property type="match status" value="1"/>
</dbReference>
<evidence type="ECO:0000256" key="1">
    <source>
        <dbReference type="ARBA" id="ARBA00023239"/>
    </source>
</evidence>
<dbReference type="InterPro" id="IPR044144">
    <property type="entry name" value="SAF_UxaA/GarD"/>
</dbReference>